<gene>
    <name evidence="6" type="primary">mreB</name>
    <name evidence="7" type="ORF">ABGF40_00475</name>
</gene>
<keyword evidence="1 6" id="KW-0963">Cytoplasm</keyword>
<comment type="caution">
    <text evidence="7">The sequence shown here is derived from an EMBL/GenBank/DDBJ whole genome shotgun (WGS) entry which is preliminary data.</text>
</comment>
<keyword evidence="3 6" id="KW-0067">ATP-binding</keyword>
<evidence type="ECO:0000256" key="1">
    <source>
        <dbReference type="ARBA" id="ARBA00022490"/>
    </source>
</evidence>
<keyword evidence="8" id="KW-1185">Reference proteome</keyword>
<evidence type="ECO:0000256" key="2">
    <source>
        <dbReference type="ARBA" id="ARBA00022741"/>
    </source>
</evidence>
<dbReference type="PRINTS" id="PR01652">
    <property type="entry name" value="SHAPEPROTEIN"/>
</dbReference>
<protein>
    <recommendedName>
        <fullName evidence="6">Cell shape-determining protein MreB</fullName>
    </recommendedName>
</protein>
<comment type="subunit">
    <text evidence="6">Forms polymers.</text>
</comment>
<evidence type="ECO:0000256" key="5">
    <source>
        <dbReference type="ARBA" id="ARBA00023458"/>
    </source>
</evidence>
<dbReference type="RefSeq" id="WP_408126076.1">
    <property type="nucleotide sequence ID" value="NZ_JBFNFH010000001.1"/>
</dbReference>
<organism evidence="7 8">
    <name type="scientific">Helcococcus bovis</name>
    <dbReference type="NCBI Taxonomy" id="3153252"/>
    <lineage>
        <taxon>Bacteria</taxon>
        <taxon>Bacillati</taxon>
        <taxon>Bacillota</taxon>
        <taxon>Tissierellia</taxon>
        <taxon>Tissierellales</taxon>
        <taxon>Peptoniphilaceae</taxon>
        <taxon>Helcococcus</taxon>
    </lineage>
</organism>
<feature type="binding site" evidence="6">
    <location>
        <begin position="281"/>
        <end position="284"/>
    </location>
    <ligand>
        <name>ATP</name>
        <dbReference type="ChEBI" id="CHEBI:30616"/>
    </ligand>
</feature>
<dbReference type="Gene3D" id="3.30.420.40">
    <property type="match status" value="2"/>
</dbReference>
<keyword evidence="4 6" id="KW-0133">Cell shape</keyword>
<sequence>MNFRKRIAIDLGTTSVLVFSRKDGVIVNEPSVVAVDKFTNTVIAVGEEASKMLGRTPGNIVAVRPLKEGVINDYESTEQMLKYFIKNAVGKTLIRPNVIICVPSGATQVQKRAVKQAGLKAGANEVYLIEEPLAAAIGAGIDVGESKGNLIIDIGGGTTDIAVISRGGIVVSDSIRFAGDSCDEAIMKYIRENKNLIIGEKTAERIKKDIIKISDGEGMNVKGRNLFSGLPEEIIIYKEDVQIALLKVIEEIANGVQRVLSTTPPELVSDLYENGALMAGGGSLILGMREKIEEKIKISVSIAENPVTAIVRGVGKSLNWMNQLSKIESSELELTRKLLENKESLRRR</sequence>
<name>A0ABW9F4Q8_9FIRM</name>
<dbReference type="HAMAP" id="MF_02207">
    <property type="entry name" value="MreB"/>
    <property type="match status" value="1"/>
</dbReference>
<feature type="binding site" evidence="6">
    <location>
        <begin position="204"/>
        <end position="207"/>
    </location>
    <ligand>
        <name>ATP</name>
        <dbReference type="ChEBI" id="CHEBI:30616"/>
    </ligand>
</feature>
<evidence type="ECO:0000256" key="4">
    <source>
        <dbReference type="ARBA" id="ARBA00022960"/>
    </source>
</evidence>
<dbReference type="InterPro" id="IPR056546">
    <property type="entry name" value="MreB_MamK-like"/>
</dbReference>
<evidence type="ECO:0000256" key="3">
    <source>
        <dbReference type="ARBA" id="ARBA00022840"/>
    </source>
</evidence>
<accession>A0ABW9F4Q8</accession>
<dbReference type="Pfam" id="PF06723">
    <property type="entry name" value="MreB_Mbl"/>
    <property type="match status" value="1"/>
</dbReference>
<dbReference type="Proteomes" id="UP001629536">
    <property type="component" value="Unassembled WGS sequence"/>
</dbReference>
<dbReference type="InterPro" id="IPR004000">
    <property type="entry name" value="Actin"/>
</dbReference>
<dbReference type="InterPro" id="IPR043129">
    <property type="entry name" value="ATPase_NBD"/>
</dbReference>
<dbReference type="NCBIfam" id="TIGR00904">
    <property type="entry name" value="mreB"/>
    <property type="match status" value="1"/>
</dbReference>
<comment type="subcellular location">
    <subcellularLocation>
        <location evidence="6">Cytoplasm</location>
    </subcellularLocation>
    <text evidence="6">Membrane-associated.</text>
</comment>
<dbReference type="EMBL" id="JBFNFH010000001">
    <property type="protein sequence ID" value="MFM1524143.1"/>
    <property type="molecule type" value="Genomic_DNA"/>
</dbReference>
<dbReference type="SMART" id="SM00268">
    <property type="entry name" value="ACTIN"/>
    <property type="match status" value="1"/>
</dbReference>
<dbReference type="InterPro" id="IPR004753">
    <property type="entry name" value="MreB"/>
</dbReference>
<evidence type="ECO:0000313" key="7">
    <source>
        <dbReference type="EMBL" id="MFM1524143.1"/>
    </source>
</evidence>
<evidence type="ECO:0000256" key="6">
    <source>
        <dbReference type="HAMAP-Rule" id="MF_02207"/>
    </source>
</evidence>
<dbReference type="CDD" id="cd10225">
    <property type="entry name" value="ASKHA_NBD_MreB-like"/>
    <property type="match status" value="1"/>
</dbReference>
<dbReference type="NCBIfam" id="NF010539">
    <property type="entry name" value="PRK13927.1"/>
    <property type="match status" value="1"/>
</dbReference>
<dbReference type="SUPFAM" id="SSF53067">
    <property type="entry name" value="Actin-like ATPase domain"/>
    <property type="match status" value="2"/>
</dbReference>
<reference evidence="7 8" key="1">
    <citation type="journal article" date="2024" name="Front. Microbiol.">
        <title>Pangenomic and biochemical analyses of Helcococcus ovis reveal widespread tetracycline resistance and a novel bacterial species, Helcococcus bovis.</title>
        <authorList>
            <person name="Cunha F."/>
            <person name="Zhai Y."/>
            <person name="Casaro S."/>
            <person name="Jones K.L."/>
            <person name="Hernandez M."/>
            <person name="Bisinotto R.S."/>
            <person name="Kariyawasam S."/>
            <person name="Brown M.B."/>
            <person name="Phillips A."/>
            <person name="Jeong K.C."/>
            <person name="Galvao K.N."/>
        </authorList>
    </citation>
    <scope>NUCLEOTIDE SEQUENCE [LARGE SCALE GENOMIC DNA]</scope>
    <source>
        <strain evidence="7 8">KG197</strain>
    </source>
</reference>
<evidence type="ECO:0000313" key="8">
    <source>
        <dbReference type="Proteomes" id="UP001629536"/>
    </source>
</evidence>
<feature type="binding site" evidence="6">
    <location>
        <begin position="156"/>
        <end position="158"/>
    </location>
    <ligand>
        <name>ATP</name>
        <dbReference type="ChEBI" id="CHEBI:30616"/>
    </ligand>
</feature>
<proteinExistence type="inferred from homology"/>
<dbReference type="PANTHER" id="PTHR42749">
    <property type="entry name" value="CELL SHAPE-DETERMINING PROTEIN MREB"/>
    <property type="match status" value="1"/>
</dbReference>
<comment type="similarity">
    <text evidence="5 6">Belongs to the FtsA/MreB family.</text>
</comment>
<comment type="function">
    <text evidence="6">Forms membrane-associated dynamic filaments that are essential for cell shape determination. Acts by regulating cell wall synthesis and cell elongation, and thus cell shape. A feedback loop between cell geometry and MreB localization may maintain elongated cell shape by targeting cell wall growth to regions of negative cell wall curvature.</text>
</comment>
<dbReference type="PANTHER" id="PTHR42749:SF1">
    <property type="entry name" value="CELL SHAPE-DETERMINING PROTEIN MREB"/>
    <property type="match status" value="1"/>
</dbReference>
<comment type="caution">
    <text evidence="6">Lacks conserved residue(s) required for the propagation of feature annotation.</text>
</comment>
<keyword evidence="2 6" id="KW-0547">Nucleotide-binding</keyword>